<feature type="region of interest" description="Disordered" evidence="1">
    <location>
        <begin position="20"/>
        <end position="97"/>
    </location>
</feature>
<sequence length="97" mass="11161">MGLVKKLILGGTVYGVAREFNKKRDGEPQSRQAAPEYYSPQHYSQQQYCHPPPPPQQQQPSSYAPAQQLYHQGPPAYEQHQPAPSNYQPRQVWDEKQ</sequence>
<feature type="compositionally biased region" description="Low complexity" evidence="1">
    <location>
        <begin position="58"/>
        <end position="68"/>
    </location>
</feature>
<protein>
    <submittedName>
        <fullName evidence="2">Uncharacterized protein</fullName>
    </submittedName>
</protein>
<gene>
    <name evidence="2" type="ORF">G3M48_001804</name>
</gene>
<comment type="caution">
    <text evidence="2">The sequence shown here is derived from an EMBL/GenBank/DDBJ whole genome shotgun (WGS) entry which is preliminary data.</text>
</comment>
<dbReference type="Proteomes" id="UP001397290">
    <property type="component" value="Unassembled WGS sequence"/>
</dbReference>
<reference evidence="2 3" key="1">
    <citation type="submission" date="2020-02" db="EMBL/GenBank/DDBJ databases">
        <title>Comparative genomics of the hypocrealean fungal genus Beauvera.</title>
        <authorList>
            <person name="Showalter D.N."/>
            <person name="Bushley K.E."/>
            <person name="Rehner S.A."/>
        </authorList>
    </citation>
    <scope>NUCLEOTIDE SEQUENCE [LARGE SCALE GENOMIC DNA]</scope>
    <source>
        <strain evidence="2 3">ARSEF4384</strain>
    </source>
</reference>
<keyword evidence="3" id="KW-1185">Reference proteome</keyword>
<proteinExistence type="predicted"/>
<evidence type="ECO:0000256" key="1">
    <source>
        <dbReference type="SAM" id="MobiDB-lite"/>
    </source>
</evidence>
<evidence type="ECO:0000313" key="2">
    <source>
        <dbReference type="EMBL" id="KAK8147321.1"/>
    </source>
</evidence>
<accession>A0AAW0RZG6</accession>
<evidence type="ECO:0000313" key="3">
    <source>
        <dbReference type="Proteomes" id="UP001397290"/>
    </source>
</evidence>
<dbReference type="AlphaFoldDB" id="A0AAW0RZG6"/>
<organism evidence="2 3">
    <name type="scientific">Beauveria asiatica</name>
    <dbReference type="NCBI Taxonomy" id="1069075"/>
    <lineage>
        <taxon>Eukaryota</taxon>
        <taxon>Fungi</taxon>
        <taxon>Dikarya</taxon>
        <taxon>Ascomycota</taxon>
        <taxon>Pezizomycotina</taxon>
        <taxon>Sordariomycetes</taxon>
        <taxon>Hypocreomycetidae</taxon>
        <taxon>Hypocreales</taxon>
        <taxon>Cordycipitaceae</taxon>
        <taxon>Beauveria</taxon>
    </lineage>
</organism>
<feature type="compositionally biased region" description="Low complexity" evidence="1">
    <location>
        <begin position="37"/>
        <end position="49"/>
    </location>
</feature>
<dbReference type="EMBL" id="JAAHCF010000155">
    <property type="protein sequence ID" value="KAK8147321.1"/>
    <property type="molecule type" value="Genomic_DNA"/>
</dbReference>
<name>A0AAW0RZG6_9HYPO</name>